<dbReference type="RefSeq" id="WP_009200678.1">
    <property type="nucleotide sequence ID" value="NZ_ACJX03000001.1"/>
</dbReference>
<accession>A0A0T5X7X2</accession>
<dbReference type="SUPFAM" id="SSF55248">
    <property type="entry name" value="PCD-like"/>
    <property type="match status" value="1"/>
</dbReference>
<dbReference type="GO" id="GO:0006729">
    <property type="term" value="P:tetrahydrobiopterin biosynthetic process"/>
    <property type="evidence" value="ECO:0007669"/>
    <property type="project" value="InterPro"/>
</dbReference>
<dbReference type="OrthoDB" id="9800108at2"/>
<evidence type="ECO:0000313" key="5">
    <source>
        <dbReference type="EMBL" id="KRT34440.1"/>
    </source>
</evidence>
<dbReference type="AlphaFoldDB" id="A0A0T5X7X2"/>
<comment type="catalytic activity">
    <reaction evidence="1 4">
        <text>(4aS,6R)-4a-hydroxy-L-erythro-5,6,7,8-tetrahydrobiopterin = (6R)-L-erythro-6,7-dihydrobiopterin + H2O</text>
        <dbReference type="Rhea" id="RHEA:11920"/>
        <dbReference type="ChEBI" id="CHEBI:15377"/>
        <dbReference type="ChEBI" id="CHEBI:15642"/>
        <dbReference type="ChEBI" id="CHEBI:43120"/>
        <dbReference type="EC" id="4.2.1.96"/>
    </reaction>
</comment>
<reference evidence="6" key="1">
    <citation type="submission" date="2012-09" db="EMBL/GenBank/DDBJ databases">
        <authorList>
            <person name="Weinstock G."/>
            <person name="Sodergren E."/>
            <person name="Clifton S."/>
            <person name="Fulton L."/>
            <person name="Fulton B."/>
            <person name="Courtney L."/>
            <person name="Fronick C."/>
            <person name="Harrison M."/>
            <person name="Strong C."/>
            <person name="Farmer C."/>
            <person name="Delehaunty K."/>
            <person name="Markovic C."/>
            <person name="Hall O."/>
            <person name="Minx P."/>
            <person name="Tomlinson C."/>
            <person name="Mitreva M."/>
            <person name="Nelson J."/>
            <person name="Hou S."/>
            <person name="Wollam A."/>
            <person name="Pepin K.H."/>
            <person name="Johnson M."/>
            <person name="Bhonagiri V."/>
            <person name="Nash W.E."/>
            <person name="Suruliraj S."/>
            <person name="Warren W."/>
            <person name="Chinwalla A."/>
            <person name="Mardis E.R."/>
            <person name="Wilson R.K."/>
        </authorList>
    </citation>
    <scope>NUCLEOTIDE SEQUENCE [LARGE SCALE GENOMIC DNA]</scope>
    <source>
        <strain evidence="6">OS1</strain>
    </source>
</reference>
<proteinExistence type="inferred from homology"/>
<dbReference type="EC" id="4.2.1.96" evidence="4"/>
<evidence type="ECO:0000256" key="1">
    <source>
        <dbReference type="ARBA" id="ARBA00001554"/>
    </source>
</evidence>
<sequence length="119" mass="13930">MEKLTNQRCVPCEGGIPPMTKEEAEEYLSQVPSWRIVDDEGILKLNKTFKFNNFRESWQFFDRIAELAESEGHHPDISVHYNRVIVTLFTYAIKGLFLNDFIMAAKIEEILKELQKGHR</sequence>
<dbReference type="HAMAP" id="MF_00434">
    <property type="entry name" value="Pterin_4_alpha"/>
    <property type="match status" value="1"/>
</dbReference>
<dbReference type="InterPro" id="IPR036428">
    <property type="entry name" value="PCD_sf"/>
</dbReference>
<dbReference type="STRING" id="592015.HMPREF1705_02603"/>
<gene>
    <name evidence="5" type="ORF">HMPREF1705_02603</name>
</gene>
<dbReference type="Gene3D" id="3.30.1360.20">
    <property type="entry name" value="Transcriptional coactivator/pterin dehydratase"/>
    <property type="match status" value="1"/>
</dbReference>
<dbReference type="InterPro" id="IPR001533">
    <property type="entry name" value="Pterin_deHydtase"/>
</dbReference>
<dbReference type="GO" id="GO:0008124">
    <property type="term" value="F:4-alpha-hydroxytetrahydrobiopterin dehydratase activity"/>
    <property type="evidence" value="ECO:0007669"/>
    <property type="project" value="UniProtKB-UniRule"/>
</dbReference>
<dbReference type="Pfam" id="PF01329">
    <property type="entry name" value="Pterin_4a"/>
    <property type="match status" value="1"/>
</dbReference>
<dbReference type="PANTHER" id="PTHR12599">
    <property type="entry name" value="PTERIN-4-ALPHA-CARBINOLAMINE DEHYDRATASE"/>
    <property type="match status" value="1"/>
</dbReference>
<protein>
    <recommendedName>
        <fullName evidence="4">Putative pterin-4-alpha-carbinolamine dehydratase</fullName>
        <shortName evidence="4">PHS</shortName>
        <ecNumber evidence="4">4.2.1.96</ecNumber>
    </recommendedName>
    <alternativeName>
        <fullName evidence="4">4-alpha-hydroxy-tetrahydropterin dehydratase</fullName>
    </alternativeName>
    <alternativeName>
        <fullName evidence="4">Pterin carbinolamine dehydratase</fullName>
        <shortName evidence="4">PCD</shortName>
    </alternativeName>
</protein>
<comment type="similarity">
    <text evidence="2 4">Belongs to the pterin-4-alpha-carbinolamine dehydratase family.</text>
</comment>
<organism evidence="5 6">
    <name type="scientific">Acetomicrobium hydrogeniformans ATCC BAA-1850</name>
    <dbReference type="NCBI Taxonomy" id="592015"/>
    <lineage>
        <taxon>Bacteria</taxon>
        <taxon>Thermotogati</taxon>
        <taxon>Synergistota</taxon>
        <taxon>Synergistia</taxon>
        <taxon>Synergistales</taxon>
        <taxon>Acetomicrobiaceae</taxon>
        <taxon>Acetomicrobium</taxon>
    </lineage>
</organism>
<dbReference type="PANTHER" id="PTHR12599:SF0">
    <property type="entry name" value="PTERIN-4-ALPHA-CARBINOLAMINE DEHYDRATASE"/>
    <property type="match status" value="1"/>
</dbReference>
<evidence type="ECO:0000313" key="6">
    <source>
        <dbReference type="Proteomes" id="UP000005273"/>
    </source>
</evidence>
<evidence type="ECO:0000256" key="2">
    <source>
        <dbReference type="ARBA" id="ARBA00006472"/>
    </source>
</evidence>
<evidence type="ECO:0000256" key="3">
    <source>
        <dbReference type="ARBA" id="ARBA00023239"/>
    </source>
</evidence>
<dbReference type="EMBL" id="ACJX03000001">
    <property type="protein sequence ID" value="KRT34440.1"/>
    <property type="molecule type" value="Genomic_DNA"/>
</dbReference>
<comment type="caution">
    <text evidence="5">The sequence shown here is derived from an EMBL/GenBank/DDBJ whole genome shotgun (WGS) entry which is preliminary data.</text>
</comment>
<keyword evidence="6" id="KW-1185">Reference proteome</keyword>
<keyword evidence="3 4" id="KW-0456">Lyase</keyword>
<dbReference type="CDD" id="cd00913">
    <property type="entry name" value="PCD_DCoH_subfamily_a"/>
    <property type="match status" value="1"/>
</dbReference>
<name>A0A0T5X7X2_9BACT</name>
<evidence type="ECO:0000256" key="4">
    <source>
        <dbReference type="HAMAP-Rule" id="MF_00434"/>
    </source>
</evidence>
<dbReference type="Proteomes" id="UP000005273">
    <property type="component" value="Unassembled WGS sequence"/>
</dbReference>
<dbReference type="eggNOG" id="COG2154">
    <property type="taxonomic scope" value="Bacteria"/>
</dbReference>